<evidence type="ECO:0000313" key="2">
    <source>
        <dbReference type="EMBL" id="MBU2759521.1"/>
    </source>
</evidence>
<proteinExistence type="predicted"/>
<evidence type="ECO:0000313" key="3">
    <source>
        <dbReference type="Proteomes" id="UP000755654"/>
    </source>
</evidence>
<accession>A0ABS5ZWB9</accession>
<dbReference type="Pfam" id="PF13362">
    <property type="entry name" value="Toprim_3"/>
    <property type="match status" value="1"/>
</dbReference>
<feature type="domain" description="Toprim" evidence="1">
    <location>
        <begin position="225"/>
        <end position="314"/>
    </location>
</feature>
<reference evidence="2 3" key="1">
    <citation type="journal article" date="2021" name="ISME J.">
        <title>Genomic evolution of the class Acidithiobacillia: deep-branching Proteobacteria living in extreme acidic conditions.</title>
        <authorList>
            <person name="Moya-Beltran A."/>
            <person name="Beard S."/>
            <person name="Rojas-Villalobos C."/>
            <person name="Issotta F."/>
            <person name="Gallardo Y."/>
            <person name="Ulloa R."/>
            <person name="Giaveno A."/>
            <person name="Degli Esposti M."/>
            <person name="Johnson D.B."/>
            <person name="Quatrini R."/>
        </authorList>
    </citation>
    <scope>NUCLEOTIDE SEQUENCE [LARGE SCALE GENOMIC DNA]</scope>
    <source>
        <strain evidence="2 3">RW2</strain>
    </source>
</reference>
<dbReference type="Proteomes" id="UP000755654">
    <property type="component" value="Unassembled WGS sequence"/>
</dbReference>
<protein>
    <recommendedName>
        <fullName evidence="1">Toprim domain-containing protein</fullName>
    </recommendedName>
</protein>
<dbReference type="InterPro" id="IPR006171">
    <property type="entry name" value="TOPRIM_dom"/>
</dbReference>
<comment type="caution">
    <text evidence="2">The sequence shown here is derived from an EMBL/GenBank/DDBJ whole genome shotgun (WGS) entry which is preliminary data.</text>
</comment>
<gene>
    <name evidence="2" type="ORF">HAP95_04985</name>
</gene>
<sequence>MVTRQTKTPAATGAHNKTPYGLHNLKTLTSGQEVIAAFTEAMRDAGVAPASPSALVADGLLHRHHIEGDRPGTLNGWHVLHLDSPASGAAGNWRTGAKRTWCSKRLSALTASERAEIRRITEDRKRAQEAIEGRHRAAAERAVRIWAASAPAAALHPYLQRKGIAPGVARQSGAALVLPVQDFTGKLWGLQFIHPDGSKRFLPGMSKAGHFIPTGEIPDGTRPLWITEGWATSSTLAAMKPDACHVAACDAGNLAAVAQAARAKWPGLELVICPDFDTIGREKAQQAAISARCLILPPPAVVPPHCSDWNDWRQGVAS</sequence>
<keyword evidence="3" id="KW-1185">Reference proteome</keyword>
<name>A0ABS5ZWB9_9PROT</name>
<evidence type="ECO:0000259" key="1">
    <source>
        <dbReference type="Pfam" id="PF13362"/>
    </source>
</evidence>
<dbReference type="EMBL" id="JAAOMP010000040">
    <property type="protein sequence ID" value="MBU2759521.1"/>
    <property type="molecule type" value="Genomic_DNA"/>
</dbReference>
<dbReference type="RefSeq" id="WP_215883216.1">
    <property type="nucleotide sequence ID" value="NZ_JAAOMP010000040.1"/>
</dbReference>
<organism evidence="2 3">
    <name type="scientific">Acidithiobacillus sulfurivorans</name>
    <dbReference type="NCBI Taxonomy" id="1958756"/>
    <lineage>
        <taxon>Bacteria</taxon>
        <taxon>Pseudomonadati</taxon>
        <taxon>Pseudomonadota</taxon>
        <taxon>Acidithiobacillia</taxon>
        <taxon>Acidithiobacillales</taxon>
        <taxon>Acidithiobacillaceae</taxon>
        <taxon>Acidithiobacillus</taxon>
    </lineage>
</organism>